<accession>A3I075</accession>
<gene>
    <name evidence="1" type="ORF">ALPR1_14619</name>
</gene>
<dbReference type="OrthoDB" id="1157001at2"/>
<evidence type="ECO:0000313" key="2">
    <source>
        <dbReference type="Proteomes" id="UP000003919"/>
    </source>
</evidence>
<dbReference type="eggNOG" id="COG4076">
    <property type="taxonomic scope" value="Bacteria"/>
</dbReference>
<dbReference type="EMBL" id="AAXU02000001">
    <property type="protein sequence ID" value="EAZ79871.1"/>
    <property type="molecule type" value="Genomic_DNA"/>
</dbReference>
<name>A3I075_9BACT</name>
<dbReference type="Gene3D" id="3.40.50.150">
    <property type="entry name" value="Vaccinia Virus protein VP39"/>
    <property type="match status" value="1"/>
</dbReference>
<sequence length="332" mass="37564">MSKTDVLKSIRELAGSVFENSIDYEKGKYGLDEIYNHFQKITSITGFDSRIENLAAVPTAKGKALGLNYAAQCLLDYKRTLKFIKAIVLAITKKLNENPEKEVRVFYAGCGPYATFLTLIAPLFQANQVQFSLLEINKNSVVSAKKLIDSLDLSDYLIEFHIGDAVTFKVPDSDSYDIVISETLDALLYRECYVPILVNLLPQFRNDVLLLPENVLIDLSFSSSSDSKSEVKELKMGNAFNVREAISALPISESIPAEFPEKKIDLTNVNLDTFEKLFLDTRVKIYQDIWLERNESSLTVPFESILQKPNDSNSITFTYQMEPEIELKCKFE</sequence>
<organism evidence="1 2">
    <name type="scientific">Algoriphagus machipongonensis</name>
    <dbReference type="NCBI Taxonomy" id="388413"/>
    <lineage>
        <taxon>Bacteria</taxon>
        <taxon>Pseudomonadati</taxon>
        <taxon>Bacteroidota</taxon>
        <taxon>Cytophagia</taxon>
        <taxon>Cytophagales</taxon>
        <taxon>Cyclobacteriaceae</taxon>
        <taxon>Algoriphagus</taxon>
    </lineage>
</organism>
<dbReference type="Proteomes" id="UP000003919">
    <property type="component" value="Chromosome"/>
</dbReference>
<dbReference type="SUPFAM" id="SSF53335">
    <property type="entry name" value="S-adenosyl-L-methionine-dependent methyltransferases"/>
    <property type="match status" value="1"/>
</dbReference>
<dbReference type="InterPro" id="IPR029063">
    <property type="entry name" value="SAM-dependent_MTases_sf"/>
</dbReference>
<dbReference type="EMBL" id="CM001023">
    <property type="protein sequence ID" value="EAZ79871.1"/>
    <property type="molecule type" value="Genomic_DNA"/>
</dbReference>
<dbReference type="STRING" id="388413.ALPR1_14619"/>
<evidence type="ECO:0000313" key="1">
    <source>
        <dbReference type="EMBL" id="EAZ79871.1"/>
    </source>
</evidence>
<keyword evidence="2" id="KW-1185">Reference proteome</keyword>
<protein>
    <recommendedName>
        <fullName evidence="3">Phytanoyl-CoA dioxygenase</fullName>
    </recommendedName>
</protein>
<dbReference type="HOGENOM" id="CLU_049591_0_0_10"/>
<proteinExistence type="predicted"/>
<evidence type="ECO:0008006" key="3">
    <source>
        <dbReference type="Google" id="ProtNLM"/>
    </source>
</evidence>
<dbReference type="RefSeq" id="WP_008201595.1">
    <property type="nucleotide sequence ID" value="NZ_CM001023.1"/>
</dbReference>
<dbReference type="AlphaFoldDB" id="A3I075"/>
<comment type="caution">
    <text evidence="1">The sequence shown here is derived from an EMBL/GenBank/DDBJ whole genome shotgun (WGS) entry which is preliminary data.</text>
</comment>
<reference evidence="1 2" key="1">
    <citation type="journal article" date="2011" name="J. Bacteriol.">
        <title>Complete genome sequence of Algoriphagus sp. PR1, bacterial prey of a colony-forming choanoflagellate.</title>
        <authorList>
            <person name="Alegado R.A."/>
            <person name="Ferriera S."/>
            <person name="Nusbaum C."/>
            <person name="Young S.K."/>
            <person name="Zeng Q."/>
            <person name="Imamovic A."/>
            <person name="Fairclough S.R."/>
            <person name="King N."/>
        </authorList>
    </citation>
    <scope>NUCLEOTIDE SEQUENCE [LARGE SCALE GENOMIC DNA]</scope>
    <source>
        <strain evidence="1 2">PR1</strain>
    </source>
</reference>